<reference evidence="1 2" key="1">
    <citation type="journal article" date="2014" name="Am. J. Bot.">
        <title>Genome assembly and annotation for red clover (Trifolium pratense; Fabaceae).</title>
        <authorList>
            <person name="Istvanek J."/>
            <person name="Jaros M."/>
            <person name="Krenek A."/>
            <person name="Repkova J."/>
        </authorList>
    </citation>
    <scope>NUCLEOTIDE SEQUENCE [LARGE SCALE GENOMIC DNA]</scope>
    <source>
        <strain evidence="2">cv. Tatra</strain>
        <tissue evidence="1">Young leaves</tissue>
    </source>
</reference>
<evidence type="ECO:0000313" key="1">
    <source>
        <dbReference type="EMBL" id="PNX62935.1"/>
    </source>
</evidence>
<gene>
    <name evidence="1" type="ORF">L195_g061376</name>
</gene>
<dbReference type="AlphaFoldDB" id="A0A2K3K9G2"/>
<reference evidence="1 2" key="2">
    <citation type="journal article" date="2017" name="Front. Plant Sci.">
        <title>Gene Classification and Mining of Molecular Markers Useful in Red Clover (Trifolium pratense) Breeding.</title>
        <authorList>
            <person name="Istvanek J."/>
            <person name="Dluhosova J."/>
            <person name="Dluhos P."/>
            <person name="Patkova L."/>
            <person name="Nedelnik J."/>
            <person name="Repkova J."/>
        </authorList>
    </citation>
    <scope>NUCLEOTIDE SEQUENCE [LARGE SCALE GENOMIC DNA]</scope>
    <source>
        <strain evidence="2">cv. Tatra</strain>
        <tissue evidence="1">Young leaves</tissue>
    </source>
</reference>
<accession>A0A2K3K9G2</accession>
<comment type="caution">
    <text evidence="1">The sequence shown here is derived from an EMBL/GenBank/DDBJ whole genome shotgun (WGS) entry which is preliminary data.</text>
</comment>
<feature type="non-terminal residue" evidence="1">
    <location>
        <position position="48"/>
    </location>
</feature>
<protein>
    <submittedName>
        <fullName evidence="1">Uncharacterized protein</fullName>
    </submittedName>
</protein>
<dbReference type="EMBL" id="ASHM01151393">
    <property type="protein sequence ID" value="PNX62935.1"/>
    <property type="molecule type" value="Genomic_DNA"/>
</dbReference>
<evidence type="ECO:0000313" key="2">
    <source>
        <dbReference type="Proteomes" id="UP000236291"/>
    </source>
</evidence>
<sequence>MRRLAPHSAAIRSELQRHGLRIHSVEILEAIQRVSGSKRFQCFESENA</sequence>
<proteinExistence type="predicted"/>
<dbReference type="Proteomes" id="UP000236291">
    <property type="component" value="Unassembled WGS sequence"/>
</dbReference>
<name>A0A2K3K9G2_TRIPR</name>
<organism evidence="1 2">
    <name type="scientific">Trifolium pratense</name>
    <name type="common">Red clover</name>
    <dbReference type="NCBI Taxonomy" id="57577"/>
    <lineage>
        <taxon>Eukaryota</taxon>
        <taxon>Viridiplantae</taxon>
        <taxon>Streptophyta</taxon>
        <taxon>Embryophyta</taxon>
        <taxon>Tracheophyta</taxon>
        <taxon>Spermatophyta</taxon>
        <taxon>Magnoliopsida</taxon>
        <taxon>eudicotyledons</taxon>
        <taxon>Gunneridae</taxon>
        <taxon>Pentapetalae</taxon>
        <taxon>rosids</taxon>
        <taxon>fabids</taxon>
        <taxon>Fabales</taxon>
        <taxon>Fabaceae</taxon>
        <taxon>Papilionoideae</taxon>
        <taxon>50 kb inversion clade</taxon>
        <taxon>NPAAA clade</taxon>
        <taxon>Hologalegina</taxon>
        <taxon>IRL clade</taxon>
        <taxon>Trifolieae</taxon>
        <taxon>Trifolium</taxon>
    </lineage>
</organism>